<evidence type="ECO:0000313" key="14">
    <source>
        <dbReference type="Proteomes" id="UP001177258"/>
    </source>
</evidence>
<evidence type="ECO:0000256" key="2">
    <source>
        <dbReference type="ARBA" id="ARBA00007069"/>
    </source>
</evidence>
<feature type="transmembrane region" description="Helical" evidence="10">
    <location>
        <begin position="14"/>
        <end position="39"/>
    </location>
</feature>
<evidence type="ECO:0000256" key="3">
    <source>
        <dbReference type="ARBA" id="ARBA00016864"/>
    </source>
</evidence>
<sequence>MKKNISKRIKYNKIILWISSLFAFFALMILFLILGVLFYKGFNVIGIDIFTKDTSSPWENGGLRNAIIGQLILSFLAMIIGVPLGVLGGTYLREYSKNHQVTEFIRFINDVMISVPSIVIATFVYAIFVIPMGHFSAYSGIIALCLIMIPVILKTTDDMLSLVPNSLREASIALGAPKYKTIINVVYKGAKTGLFTGFLLAFSRIAGESAPLLFTSLNSPFFTLDLNAPFPSLTVTMFQYATSPYKQWQELAFGGAFILAIFILAINIISKVILNKGKK</sequence>
<evidence type="ECO:0000256" key="6">
    <source>
        <dbReference type="ARBA" id="ARBA00022592"/>
    </source>
</evidence>
<name>A0AA90PZV7_9HELI</name>
<evidence type="ECO:0000256" key="1">
    <source>
        <dbReference type="ARBA" id="ARBA00004651"/>
    </source>
</evidence>
<dbReference type="GO" id="GO:0005886">
    <property type="term" value="C:plasma membrane"/>
    <property type="evidence" value="ECO:0007669"/>
    <property type="project" value="UniProtKB-SubCell"/>
</dbReference>
<comment type="similarity">
    <text evidence="2 10">Belongs to the binding-protein-dependent transport system permease family. CysTW subfamily.</text>
</comment>
<keyword evidence="9 10" id="KW-0472">Membrane</keyword>
<feature type="transmembrane region" description="Helical" evidence="10">
    <location>
        <begin position="135"/>
        <end position="153"/>
    </location>
</feature>
<feature type="transmembrane region" description="Helical" evidence="10">
    <location>
        <begin position="251"/>
        <end position="274"/>
    </location>
</feature>
<dbReference type="InterPro" id="IPR035906">
    <property type="entry name" value="MetI-like_sf"/>
</dbReference>
<dbReference type="EMBL" id="JAUPEV010000011">
    <property type="protein sequence ID" value="MDO7253610.1"/>
    <property type="molecule type" value="Genomic_DNA"/>
</dbReference>
<evidence type="ECO:0000313" key="15">
    <source>
        <dbReference type="Proteomes" id="UP001240777"/>
    </source>
</evidence>
<accession>A0AA90PZV7</accession>
<reference evidence="12 14" key="3">
    <citation type="journal article" date="2024" name="Syst. Appl. Microbiol.">
        <title>Helicobacter cappadocius sp. nov., from lizards: The first psychrotrophic Helicobacter species.</title>
        <authorList>
            <person name="Aydin F."/>
            <person name="Tarhane S."/>
            <person name="Karakaya E."/>
            <person name="Abay S."/>
            <person name="Kayman T."/>
            <person name="Guran O."/>
            <person name="Bozkurt E."/>
            <person name="Uzum N."/>
            <person name="Avci A."/>
            <person name="Olgun K."/>
            <person name="Jablonski D."/>
            <person name="Guran C."/>
            <person name="Burcin Saticioglu I."/>
        </authorList>
    </citation>
    <scope>NUCLEOTIDE SEQUENCE [LARGE SCALE GENOMIC DNA]</scope>
    <source>
        <strain evidence="12">Faydin-H75</strain>
        <strain evidence="14">faydin-H76</strain>
    </source>
</reference>
<feature type="transmembrane region" description="Helical" evidence="10">
    <location>
        <begin position="194"/>
        <end position="214"/>
    </location>
</feature>
<protein>
    <recommendedName>
        <fullName evidence="3 10">Phosphate transport system permease protein PstA</fullName>
    </recommendedName>
</protein>
<dbReference type="GO" id="GO:0035435">
    <property type="term" value="P:phosphate ion transmembrane transport"/>
    <property type="evidence" value="ECO:0007669"/>
    <property type="project" value="InterPro"/>
</dbReference>
<keyword evidence="8 10" id="KW-1133">Transmembrane helix</keyword>
<evidence type="ECO:0000256" key="10">
    <source>
        <dbReference type="RuleBase" id="RU363043"/>
    </source>
</evidence>
<reference evidence="12" key="2">
    <citation type="submission" date="2023-07" db="EMBL/GenBank/DDBJ databases">
        <authorList>
            <person name="Aydin F."/>
            <person name="Tarhane S."/>
            <person name="Saticioglu I.B."/>
            <person name="Karakaya E."/>
            <person name="Abay S."/>
            <person name="Guran O."/>
            <person name="Bozkurt E."/>
            <person name="Uzum N."/>
            <person name="Olgun K."/>
            <person name="Jablonski D."/>
        </authorList>
    </citation>
    <scope>NUCLEOTIDE SEQUENCE</scope>
    <source>
        <strain evidence="12">Faydin-H75</strain>
    </source>
</reference>
<reference evidence="13 15" key="1">
    <citation type="submission" date="2023-07" db="EMBL/GenBank/DDBJ databases">
        <title>Unpublished Manusciprt.</title>
        <authorList>
            <person name="Aydin F."/>
            <person name="Tarhane S."/>
            <person name="Saticioglu I.B."/>
            <person name="Karakaya E."/>
            <person name="Abay S."/>
            <person name="Guran O."/>
            <person name="Bozkurt E."/>
            <person name="Uzum N."/>
            <person name="Olgun K."/>
            <person name="Jablonski D."/>
        </authorList>
    </citation>
    <scope>NUCLEOTIDE SEQUENCE</scope>
    <source>
        <strain evidence="15">faydin-H75</strain>
        <strain evidence="13">Faydin-H76</strain>
    </source>
</reference>
<dbReference type="InterPro" id="IPR005672">
    <property type="entry name" value="Phosphate_PstA"/>
</dbReference>
<dbReference type="PANTHER" id="PTHR42922:SF1">
    <property type="entry name" value="PHOSPHATE TRANSPORT SYSTEM PERMEASE PROTEIN PSTA"/>
    <property type="match status" value="1"/>
</dbReference>
<evidence type="ECO:0000313" key="12">
    <source>
        <dbReference type="EMBL" id="MDO7253610.1"/>
    </source>
</evidence>
<gene>
    <name evidence="13" type="primary">pstA</name>
    <name evidence="12" type="ORF">Q5I04_06775</name>
    <name evidence="13" type="ORF">Q5I06_07105</name>
</gene>
<evidence type="ECO:0000256" key="7">
    <source>
        <dbReference type="ARBA" id="ARBA00022692"/>
    </source>
</evidence>
<dbReference type="CDD" id="cd06261">
    <property type="entry name" value="TM_PBP2"/>
    <property type="match status" value="1"/>
</dbReference>
<feature type="transmembrane region" description="Helical" evidence="10">
    <location>
        <begin position="104"/>
        <end position="129"/>
    </location>
</feature>
<dbReference type="AlphaFoldDB" id="A0AA90PZV7"/>
<keyword evidence="6" id="KW-0592">Phosphate transport</keyword>
<dbReference type="EMBL" id="JAUYZK010000011">
    <property type="protein sequence ID" value="MDP2539538.1"/>
    <property type="molecule type" value="Genomic_DNA"/>
</dbReference>
<comment type="caution">
    <text evidence="13">The sequence shown here is derived from an EMBL/GenBank/DDBJ whole genome shotgun (WGS) entry which is preliminary data.</text>
</comment>
<dbReference type="PROSITE" id="PS50928">
    <property type="entry name" value="ABC_TM1"/>
    <property type="match status" value="1"/>
</dbReference>
<keyword evidence="7 10" id="KW-0812">Transmembrane</keyword>
<comment type="subcellular location">
    <subcellularLocation>
        <location evidence="1 10">Cell membrane</location>
        <topology evidence="1 10">Multi-pass membrane protein</topology>
    </subcellularLocation>
</comment>
<evidence type="ECO:0000256" key="9">
    <source>
        <dbReference type="ARBA" id="ARBA00023136"/>
    </source>
</evidence>
<evidence type="ECO:0000256" key="5">
    <source>
        <dbReference type="ARBA" id="ARBA00022475"/>
    </source>
</evidence>
<dbReference type="InterPro" id="IPR051408">
    <property type="entry name" value="Phosphate_transprt_permease"/>
</dbReference>
<evidence type="ECO:0000259" key="11">
    <source>
        <dbReference type="PROSITE" id="PS50928"/>
    </source>
</evidence>
<dbReference type="Pfam" id="PF00528">
    <property type="entry name" value="BPD_transp_1"/>
    <property type="match status" value="1"/>
</dbReference>
<evidence type="ECO:0000256" key="4">
    <source>
        <dbReference type="ARBA" id="ARBA00022448"/>
    </source>
</evidence>
<keyword evidence="15" id="KW-1185">Reference proteome</keyword>
<dbReference type="GO" id="GO:0005315">
    <property type="term" value="F:phosphate transmembrane transporter activity"/>
    <property type="evidence" value="ECO:0007669"/>
    <property type="project" value="InterPro"/>
</dbReference>
<keyword evidence="5 10" id="KW-1003">Cell membrane</keyword>
<proteinExistence type="inferred from homology"/>
<feature type="transmembrane region" description="Helical" evidence="10">
    <location>
        <begin position="67"/>
        <end position="92"/>
    </location>
</feature>
<dbReference type="InterPro" id="IPR000515">
    <property type="entry name" value="MetI-like"/>
</dbReference>
<dbReference type="SUPFAM" id="SSF161098">
    <property type="entry name" value="MetI-like"/>
    <property type="match status" value="1"/>
</dbReference>
<organism evidence="13 14">
    <name type="scientific">Helicobacter cappadocius</name>
    <dbReference type="NCBI Taxonomy" id="3063998"/>
    <lineage>
        <taxon>Bacteria</taxon>
        <taxon>Pseudomonadati</taxon>
        <taxon>Campylobacterota</taxon>
        <taxon>Epsilonproteobacteria</taxon>
        <taxon>Campylobacterales</taxon>
        <taxon>Helicobacteraceae</taxon>
        <taxon>Helicobacter</taxon>
    </lineage>
</organism>
<dbReference type="RefSeq" id="WP_305517452.1">
    <property type="nucleotide sequence ID" value="NZ_JAUPEV010000011.1"/>
</dbReference>
<evidence type="ECO:0000313" key="13">
    <source>
        <dbReference type="EMBL" id="MDP2539538.1"/>
    </source>
</evidence>
<dbReference type="NCBIfam" id="TIGR00974">
    <property type="entry name" value="3a0107s02c"/>
    <property type="match status" value="1"/>
</dbReference>
<dbReference type="PANTHER" id="PTHR42922">
    <property type="entry name" value="PHOSPHATE TRANSPORT SYSTEM PERMEASE PROTEIN PSTA"/>
    <property type="match status" value="1"/>
</dbReference>
<keyword evidence="4" id="KW-0813">Transport</keyword>
<dbReference type="Gene3D" id="1.10.3720.10">
    <property type="entry name" value="MetI-like"/>
    <property type="match status" value="1"/>
</dbReference>
<dbReference type="Proteomes" id="UP001177258">
    <property type="component" value="Unassembled WGS sequence"/>
</dbReference>
<evidence type="ECO:0000256" key="8">
    <source>
        <dbReference type="ARBA" id="ARBA00022989"/>
    </source>
</evidence>
<dbReference type="Proteomes" id="UP001240777">
    <property type="component" value="Unassembled WGS sequence"/>
</dbReference>
<feature type="domain" description="ABC transmembrane type-1" evidence="11">
    <location>
        <begin position="67"/>
        <end position="270"/>
    </location>
</feature>